<evidence type="ECO:0000313" key="2">
    <source>
        <dbReference type="EMBL" id="KAK9517195.1"/>
    </source>
</evidence>
<accession>A0AAW1E4P4</accession>
<feature type="region of interest" description="Disordered" evidence="1">
    <location>
        <begin position="1"/>
        <end position="26"/>
    </location>
</feature>
<proteinExistence type="predicted"/>
<name>A0AAW1E4P4_ZOAVI</name>
<dbReference type="Proteomes" id="UP001488805">
    <property type="component" value="Unassembled WGS sequence"/>
</dbReference>
<protein>
    <submittedName>
        <fullName evidence="2">Uncharacterized protein</fullName>
    </submittedName>
</protein>
<evidence type="ECO:0000313" key="3">
    <source>
        <dbReference type="Proteomes" id="UP001488805"/>
    </source>
</evidence>
<comment type="caution">
    <text evidence="2">The sequence shown here is derived from an EMBL/GenBank/DDBJ whole genome shotgun (WGS) entry which is preliminary data.</text>
</comment>
<evidence type="ECO:0000256" key="1">
    <source>
        <dbReference type="SAM" id="MobiDB-lite"/>
    </source>
</evidence>
<keyword evidence="3" id="KW-1185">Reference proteome</keyword>
<sequence>MHRNPAETPPAPTPLTPCTRRSSAPTLGGARAPADCCTQLLFLLVPVPRLFALPRHSSPSFGLVTVATDSTFSCGPSPCPGIVHHTSVHIACAHAPPPRQCGRDGLVVHLTPGAGIPPQPTCAGPHFHCATRFCSPSDSRMR</sequence>
<reference evidence="2 3" key="1">
    <citation type="journal article" date="2024" name="Genome Biol. Evol.">
        <title>Chromosome-level genome assembly of the viviparous eelpout Zoarces viviparus.</title>
        <authorList>
            <person name="Fuhrmann N."/>
            <person name="Brasseur M.V."/>
            <person name="Bakowski C.E."/>
            <person name="Podsiadlowski L."/>
            <person name="Prost S."/>
            <person name="Krehenwinkel H."/>
            <person name="Mayer C."/>
        </authorList>
    </citation>
    <scope>NUCLEOTIDE SEQUENCE [LARGE SCALE GENOMIC DNA]</scope>
    <source>
        <strain evidence="2">NO-MEL_2022_Ind0_liver</strain>
    </source>
</reference>
<gene>
    <name evidence="2" type="ORF">VZT92_025081</name>
</gene>
<dbReference type="EMBL" id="JBCEZU010000575">
    <property type="protein sequence ID" value="KAK9517195.1"/>
    <property type="molecule type" value="Genomic_DNA"/>
</dbReference>
<dbReference type="AlphaFoldDB" id="A0AAW1E4P4"/>
<organism evidence="2 3">
    <name type="scientific">Zoarces viviparus</name>
    <name type="common">Viviparous eelpout</name>
    <name type="synonym">Blennius viviparus</name>
    <dbReference type="NCBI Taxonomy" id="48416"/>
    <lineage>
        <taxon>Eukaryota</taxon>
        <taxon>Metazoa</taxon>
        <taxon>Chordata</taxon>
        <taxon>Craniata</taxon>
        <taxon>Vertebrata</taxon>
        <taxon>Euteleostomi</taxon>
        <taxon>Actinopterygii</taxon>
        <taxon>Neopterygii</taxon>
        <taxon>Teleostei</taxon>
        <taxon>Neoteleostei</taxon>
        <taxon>Acanthomorphata</taxon>
        <taxon>Eupercaria</taxon>
        <taxon>Perciformes</taxon>
        <taxon>Cottioidei</taxon>
        <taxon>Zoarcales</taxon>
        <taxon>Zoarcidae</taxon>
        <taxon>Zoarcinae</taxon>
        <taxon>Zoarces</taxon>
    </lineage>
</organism>